<dbReference type="Pfam" id="PF00320">
    <property type="entry name" value="GATA"/>
    <property type="match status" value="1"/>
</dbReference>
<evidence type="ECO:0000256" key="3">
    <source>
        <dbReference type="ARBA" id="ARBA00022833"/>
    </source>
</evidence>
<dbReference type="InterPro" id="IPR013088">
    <property type="entry name" value="Znf_NHR/GATA"/>
</dbReference>
<keyword evidence="2 4" id="KW-0863">Zinc-finger</keyword>
<sequence length="238" mass="27235">MAPCSEPSSGWVNTSPSRNPDLAGGRSPLDFNPDIKSADAALQRINKANGGPTCTRDDIFDCFERIHRATEHLVDGVEYERDQDVRSEPELYSHTRSREQMQDESDLVAMINVSQDILRTLRYVQDNNTSRQQQQQHQQHLLQGTNHRHRRGDSNEHLREPISPRQSIAQGQKRKQEEQQQQQGVSRKKKSPRTQPAYCRQCNTTGTVKWRSGPDGLKTLCNVCGLLYAKRLARFQMV</sequence>
<keyword evidence="3" id="KW-0862">Zinc</keyword>
<dbReference type="EMBL" id="JAQQWM010000005">
    <property type="protein sequence ID" value="KAK8064030.1"/>
    <property type="molecule type" value="Genomic_DNA"/>
</dbReference>
<evidence type="ECO:0000256" key="2">
    <source>
        <dbReference type="ARBA" id="ARBA00022771"/>
    </source>
</evidence>
<evidence type="ECO:0000259" key="6">
    <source>
        <dbReference type="PROSITE" id="PS50114"/>
    </source>
</evidence>
<dbReference type="Gene3D" id="3.30.50.10">
    <property type="entry name" value="Erythroid Transcription Factor GATA-1, subunit A"/>
    <property type="match status" value="1"/>
</dbReference>
<evidence type="ECO:0000313" key="8">
    <source>
        <dbReference type="Proteomes" id="UP001446871"/>
    </source>
</evidence>
<gene>
    <name evidence="7" type="ORF">PG996_008682</name>
</gene>
<feature type="compositionally biased region" description="Basic and acidic residues" evidence="5">
    <location>
        <begin position="152"/>
        <end position="162"/>
    </location>
</feature>
<feature type="domain" description="GATA-type" evidence="6">
    <location>
        <begin position="193"/>
        <end position="228"/>
    </location>
</feature>
<dbReference type="Proteomes" id="UP001446871">
    <property type="component" value="Unassembled WGS sequence"/>
</dbReference>
<evidence type="ECO:0000256" key="5">
    <source>
        <dbReference type="SAM" id="MobiDB-lite"/>
    </source>
</evidence>
<feature type="compositionally biased region" description="Low complexity" evidence="5">
    <location>
        <begin position="132"/>
        <end position="143"/>
    </location>
</feature>
<dbReference type="SMART" id="SM00401">
    <property type="entry name" value="ZnF_GATA"/>
    <property type="match status" value="1"/>
</dbReference>
<keyword evidence="8" id="KW-1185">Reference proteome</keyword>
<evidence type="ECO:0000256" key="4">
    <source>
        <dbReference type="PROSITE-ProRule" id="PRU00094"/>
    </source>
</evidence>
<feature type="region of interest" description="Disordered" evidence="5">
    <location>
        <begin position="127"/>
        <end position="198"/>
    </location>
</feature>
<name>A0ABR1UYP2_9PEZI</name>
<feature type="compositionally biased region" description="Polar residues" evidence="5">
    <location>
        <begin position="1"/>
        <end position="18"/>
    </location>
</feature>
<dbReference type="InterPro" id="IPR000679">
    <property type="entry name" value="Znf_GATA"/>
</dbReference>
<dbReference type="CDD" id="cd00202">
    <property type="entry name" value="ZnF_GATA"/>
    <property type="match status" value="1"/>
</dbReference>
<organism evidence="7 8">
    <name type="scientific">Apiospora saccharicola</name>
    <dbReference type="NCBI Taxonomy" id="335842"/>
    <lineage>
        <taxon>Eukaryota</taxon>
        <taxon>Fungi</taxon>
        <taxon>Dikarya</taxon>
        <taxon>Ascomycota</taxon>
        <taxon>Pezizomycotina</taxon>
        <taxon>Sordariomycetes</taxon>
        <taxon>Xylariomycetidae</taxon>
        <taxon>Amphisphaeriales</taxon>
        <taxon>Apiosporaceae</taxon>
        <taxon>Apiospora</taxon>
    </lineage>
</organism>
<feature type="compositionally biased region" description="Basic and acidic residues" evidence="5">
    <location>
        <begin position="80"/>
        <end position="101"/>
    </location>
</feature>
<protein>
    <recommendedName>
        <fullName evidence="6">GATA-type domain-containing protein</fullName>
    </recommendedName>
</protein>
<evidence type="ECO:0000256" key="1">
    <source>
        <dbReference type="ARBA" id="ARBA00022723"/>
    </source>
</evidence>
<proteinExistence type="predicted"/>
<dbReference type="PANTHER" id="PTHR45658">
    <property type="entry name" value="GATA TRANSCRIPTION FACTOR"/>
    <property type="match status" value="1"/>
</dbReference>
<accession>A0ABR1UYP2</accession>
<feature type="region of interest" description="Disordered" evidence="5">
    <location>
        <begin position="80"/>
        <end position="103"/>
    </location>
</feature>
<dbReference type="InterPro" id="IPR051140">
    <property type="entry name" value="GATA_TF"/>
</dbReference>
<evidence type="ECO:0000313" key="7">
    <source>
        <dbReference type="EMBL" id="KAK8064030.1"/>
    </source>
</evidence>
<dbReference type="SUPFAM" id="SSF57716">
    <property type="entry name" value="Glucocorticoid receptor-like (DNA-binding domain)"/>
    <property type="match status" value="1"/>
</dbReference>
<reference evidence="7 8" key="1">
    <citation type="submission" date="2023-01" db="EMBL/GenBank/DDBJ databases">
        <title>Analysis of 21 Apiospora genomes using comparative genomics revels a genus with tremendous synthesis potential of carbohydrate active enzymes and secondary metabolites.</title>
        <authorList>
            <person name="Sorensen T."/>
        </authorList>
    </citation>
    <scope>NUCLEOTIDE SEQUENCE [LARGE SCALE GENOMIC DNA]</scope>
    <source>
        <strain evidence="7 8">CBS 83171</strain>
    </source>
</reference>
<keyword evidence="1" id="KW-0479">Metal-binding</keyword>
<comment type="caution">
    <text evidence="7">The sequence shown here is derived from an EMBL/GenBank/DDBJ whole genome shotgun (WGS) entry which is preliminary data.</text>
</comment>
<dbReference type="PROSITE" id="PS50114">
    <property type="entry name" value="GATA_ZN_FINGER_2"/>
    <property type="match status" value="1"/>
</dbReference>
<feature type="region of interest" description="Disordered" evidence="5">
    <location>
        <begin position="1"/>
        <end position="34"/>
    </location>
</feature>